<evidence type="ECO:0000256" key="1">
    <source>
        <dbReference type="ARBA" id="ARBA00009437"/>
    </source>
</evidence>
<proteinExistence type="inferred from homology"/>
<keyword evidence="7" id="KW-1185">Reference proteome</keyword>
<evidence type="ECO:0000256" key="2">
    <source>
        <dbReference type="ARBA" id="ARBA00023015"/>
    </source>
</evidence>
<dbReference type="EMBL" id="NOXU01000032">
    <property type="protein sequence ID" value="OYQ31625.1"/>
    <property type="molecule type" value="Genomic_DNA"/>
</dbReference>
<dbReference type="GO" id="GO:0003700">
    <property type="term" value="F:DNA-binding transcription factor activity"/>
    <property type="evidence" value="ECO:0007669"/>
    <property type="project" value="InterPro"/>
</dbReference>
<dbReference type="FunFam" id="1.10.10.10:FF:000001">
    <property type="entry name" value="LysR family transcriptional regulator"/>
    <property type="match status" value="1"/>
</dbReference>
<dbReference type="InterPro" id="IPR000847">
    <property type="entry name" value="LysR_HTH_N"/>
</dbReference>
<dbReference type="GO" id="GO:0005829">
    <property type="term" value="C:cytosol"/>
    <property type="evidence" value="ECO:0007669"/>
    <property type="project" value="TreeGrafter"/>
</dbReference>
<dbReference type="Pfam" id="PF00126">
    <property type="entry name" value="HTH_1"/>
    <property type="match status" value="1"/>
</dbReference>
<gene>
    <name evidence="6" type="ORF">CHU95_21035</name>
</gene>
<protein>
    <recommendedName>
        <fullName evidence="5">HTH lysR-type domain-containing protein</fullName>
    </recommendedName>
</protein>
<dbReference type="PRINTS" id="PR00039">
    <property type="entry name" value="HTHLYSR"/>
</dbReference>
<dbReference type="InterPro" id="IPR005119">
    <property type="entry name" value="LysR_subst-bd"/>
</dbReference>
<dbReference type="Gene3D" id="1.10.10.10">
    <property type="entry name" value="Winged helix-like DNA-binding domain superfamily/Winged helix DNA-binding domain"/>
    <property type="match status" value="1"/>
</dbReference>
<keyword evidence="3" id="KW-0238">DNA-binding</keyword>
<dbReference type="RefSeq" id="WP_094458307.1">
    <property type="nucleotide sequence ID" value="NZ_NOXU01000032.1"/>
</dbReference>
<feature type="domain" description="HTH lysR-type" evidence="5">
    <location>
        <begin position="1"/>
        <end position="58"/>
    </location>
</feature>
<dbReference type="OrthoDB" id="8479357at2"/>
<dbReference type="PANTHER" id="PTHR30419">
    <property type="entry name" value="HTH-TYPE TRANSCRIPTIONAL REGULATOR YBHD"/>
    <property type="match status" value="1"/>
</dbReference>
<dbReference type="Gene3D" id="3.40.190.290">
    <property type="match status" value="1"/>
</dbReference>
<dbReference type="SUPFAM" id="SSF53850">
    <property type="entry name" value="Periplasmic binding protein-like II"/>
    <property type="match status" value="1"/>
</dbReference>
<dbReference type="InterPro" id="IPR036390">
    <property type="entry name" value="WH_DNA-bd_sf"/>
</dbReference>
<name>A0A255YSK5_9PROT</name>
<dbReference type="Pfam" id="PF03466">
    <property type="entry name" value="LysR_substrate"/>
    <property type="match status" value="1"/>
</dbReference>
<comment type="caution">
    <text evidence="6">The sequence shown here is derived from an EMBL/GenBank/DDBJ whole genome shotgun (WGS) entry which is preliminary data.</text>
</comment>
<dbReference type="InterPro" id="IPR036388">
    <property type="entry name" value="WH-like_DNA-bd_sf"/>
</dbReference>
<dbReference type="GO" id="GO:0003677">
    <property type="term" value="F:DNA binding"/>
    <property type="evidence" value="ECO:0007669"/>
    <property type="project" value="UniProtKB-KW"/>
</dbReference>
<evidence type="ECO:0000313" key="7">
    <source>
        <dbReference type="Proteomes" id="UP000216998"/>
    </source>
</evidence>
<dbReference type="Proteomes" id="UP000216998">
    <property type="component" value="Unassembled WGS sequence"/>
</dbReference>
<sequence>MELRDLEYFLAVVDTGSLTLAARQKGLSQQALSKSLARLEGELGVLLLERTPKGVRVTRMGEALLSRARSVLGEMGQFRRDLDVALGRSSTQLALGISPAAAAGIGRHAIPRLQRLFPRLHLRVEAGVEPLFVRMLLAGEIDLAISTSASAADPQIVVSTLDHERWVVAGRLHHPVLSSARSLADLAGCDWIYGPMPDGLDGRIDRFFLQQGADPIRPRITSSSILFGLSVLTSSDLLAILPRSMVTGSNGLIGRDLADGAWTTPLTILRRRRASPSAFETALIDILSDEARRSDPMDGKEKITNA</sequence>
<evidence type="ECO:0000256" key="4">
    <source>
        <dbReference type="ARBA" id="ARBA00023163"/>
    </source>
</evidence>
<dbReference type="SUPFAM" id="SSF46785">
    <property type="entry name" value="Winged helix' DNA-binding domain"/>
    <property type="match status" value="1"/>
</dbReference>
<evidence type="ECO:0000313" key="6">
    <source>
        <dbReference type="EMBL" id="OYQ31625.1"/>
    </source>
</evidence>
<dbReference type="InterPro" id="IPR050950">
    <property type="entry name" value="HTH-type_LysR_regulators"/>
</dbReference>
<comment type="similarity">
    <text evidence="1">Belongs to the LysR transcriptional regulatory family.</text>
</comment>
<evidence type="ECO:0000259" key="5">
    <source>
        <dbReference type="PROSITE" id="PS50931"/>
    </source>
</evidence>
<keyword evidence="2" id="KW-0805">Transcription regulation</keyword>
<dbReference type="PROSITE" id="PS50931">
    <property type="entry name" value="HTH_LYSR"/>
    <property type="match status" value="1"/>
</dbReference>
<dbReference type="AlphaFoldDB" id="A0A255YSK5"/>
<reference evidence="6 7" key="1">
    <citation type="submission" date="2017-07" db="EMBL/GenBank/DDBJ databases">
        <title>Niveispirillum cyanobacteriorum sp. nov., isolated from cyanobacterial aggregates in a eutrophic lake.</title>
        <authorList>
            <person name="Cai H."/>
        </authorList>
    </citation>
    <scope>NUCLEOTIDE SEQUENCE [LARGE SCALE GENOMIC DNA]</scope>
    <source>
        <strain evidence="7">TH1-14</strain>
    </source>
</reference>
<dbReference type="PANTHER" id="PTHR30419:SF8">
    <property type="entry name" value="NITROGEN ASSIMILATION TRANSCRIPTIONAL ACTIVATOR-RELATED"/>
    <property type="match status" value="1"/>
</dbReference>
<evidence type="ECO:0000256" key="3">
    <source>
        <dbReference type="ARBA" id="ARBA00023125"/>
    </source>
</evidence>
<organism evidence="6 7">
    <name type="scientific">Niveispirillum lacus</name>
    <dbReference type="NCBI Taxonomy" id="1981099"/>
    <lineage>
        <taxon>Bacteria</taxon>
        <taxon>Pseudomonadati</taxon>
        <taxon>Pseudomonadota</taxon>
        <taxon>Alphaproteobacteria</taxon>
        <taxon>Rhodospirillales</taxon>
        <taxon>Azospirillaceae</taxon>
        <taxon>Niveispirillum</taxon>
    </lineage>
</organism>
<keyword evidence="4" id="KW-0804">Transcription</keyword>
<accession>A0A255YSK5</accession>